<evidence type="ECO:0000256" key="1">
    <source>
        <dbReference type="SAM" id="Phobius"/>
    </source>
</evidence>
<keyword evidence="3" id="KW-1185">Reference proteome</keyword>
<name>A0A917A7D7_9RHOB</name>
<comment type="caution">
    <text evidence="2">The sequence shown here is derived from an EMBL/GenBank/DDBJ whole genome shotgun (WGS) entry which is preliminary data.</text>
</comment>
<keyword evidence="1" id="KW-0812">Transmembrane</keyword>
<evidence type="ECO:0000313" key="2">
    <source>
        <dbReference type="EMBL" id="GGE30169.1"/>
    </source>
</evidence>
<gene>
    <name evidence="2" type="ORF">GCM10011360_17780</name>
</gene>
<dbReference type="Proteomes" id="UP000612855">
    <property type="component" value="Unassembled WGS sequence"/>
</dbReference>
<reference evidence="3" key="1">
    <citation type="journal article" date="2019" name="Int. J. Syst. Evol. Microbiol.">
        <title>The Global Catalogue of Microorganisms (GCM) 10K type strain sequencing project: providing services to taxonomists for standard genome sequencing and annotation.</title>
        <authorList>
            <consortium name="The Broad Institute Genomics Platform"/>
            <consortium name="The Broad Institute Genome Sequencing Center for Infectious Disease"/>
            <person name="Wu L."/>
            <person name="Ma J."/>
        </authorList>
    </citation>
    <scope>NUCLEOTIDE SEQUENCE [LARGE SCALE GENOMIC DNA]</scope>
    <source>
        <strain evidence="3">CGMCC 1.12664</strain>
    </source>
</reference>
<protein>
    <submittedName>
        <fullName evidence="2">Uncharacterized protein</fullName>
    </submittedName>
</protein>
<keyword evidence="1" id="KW-1133">Transmembrane helix</keyword>
<proteinExistence type="predicted"/>
<feature type="transmembrane region" description="Helical" evidence="1">
    <location>
        <begin position="37"/>
        <end position="62"/>
    </location>
</feature>
<accession>A0A917A7D7</accession>
<keyword evidence="1" id="KW-0472">Membrane</keyword>
<evidence type="ECO:0000313" key="3">
    <source>
        <dbReference type="Proteomes" id="UP000612855"/>
    </source>
</evidence>
<sequence>MWDRIVEVFAIYGALVLLFYVAASFTRSARNIRSDFFAILTGWTLMTFILGAIYVLMGLTIAY</sequence>
<feature type="transmembrane region" description="Helical" evidence="1">
    <location>
        <begin position="6"/>
        <end position="25"/>
    </location>
</feature>
<organism evidence="2 3">
    <name type="scientific">Primorskyibacter flagellatus</name>
    <dbReference type="NCBI Taxonomy" id="1387277"/>
    <lineage>
        <taxon>Bacteria</taxon>
        <taxon>Pseudomonadati</taxon>
        <taxon>Pseudomonadota</taxon>
        <taxon>Alphaproteobacteria</taxon>
        <taxon>Rhodobacterales</taxon>
        <taxon>Roseobacteraceae</taxon>
        <taxon>Primorskyibacter</taxon>
    </lineage>
</organism>
<dbReference type="AlphaFoldDB" id="A0A917A7D7"/>
<dbReference type="EMBL" id="BMFJ01000001">
    <property type="protein sequence ID" value="GGE30169.1"/>
    <property type="molecule type" value="Genomic_DNA"/>
</dbReference>